<dbReference type="Proteomes" id="UP001165205">
    <property type="component" value="Unassembled WGS sequence"/>
</dbReference>
<feature type="region of interest" description="Disordered" evidence="1">
    <location>
        <begin position="1"/>
        <end position="27"/>
    </location>
</feature>
<accession>A0AAN4YQG6</accession>
<dbReference type="Gene3D" id="3.90.1200.10">
    <property type="match status" value="1"/>
</dbReference>
<dbReference type="PANTHER" id="PTHR21310:SF15">
    <property type="entry name" value="AMINOGLYCOSIDE PHOSPHOTRANSFERASE DOMAIN-CONTAINING PROTEIN"/>
    <property type="match status" value="1"/>
</dbReference>
<sequence length="179" mass="20695">MKAQRSKFKLSTNLQPTKTSQSRKSYINGSTTINDTLSSRARPFHSDIELWNAIALTLHDPPGKQFPLDVLENLKKRFPPCEPYVLTHCDLNLGNVIVKDGKLVGILDWEYAAYYRIWYEYVSASWGLTEMDAEWKALLRERLDVHGDAMEFLTYLCHLRQYPDLDDKGRGILEKLSLD</sequence>
<evidence type="ECO:0000259" key="2">
    <source>
        <dbReference type="Pfam" id="PF01636"/>
    </source>
</evidence>
<organism evidence="3 4">
    <name type="scientific">Aspergillus oryzae</name>
    <name type="common">Yellow koji mold</name>
    <dbReference type="NCBI Taxonomy" id="5062"/>
    <lineage>
        <taxon>Eukaryota</taxon>
        <taxon>Fungi</taxon>
        <taxon>Dikarya</taxon>
        <taxon>Ascomycota</taxon>
        <taxon>Pezizomycotina</taxon>
        <taxon>Eurotiomycetes</taxon>
        <taxon>Eurotiomycetidae</taxon>
        <taxon>Eurotiales</taxon>
        <taxon>Aspergillaceae</taxon>
        <taxon>Aspergillus</taxon>
        <taxon>Aspergillus subgen. Circumdati</taxon>
    </lineage>
</organism>
<protein>
    <submittedName>
        <fullName evidence="3">Unnamed protein product</fullName>
    </submittedName>
</protein>
<proteinExistence type="predicted"/>
<name>A0AAN4YQG6_ASPOZ</name>
<feature type="domain" description="Aminoglycoside phosphotransferase" evidence="2">
    <location>
        <begin position="50"/>
        <end position="135"/>
    </location>
</feature>
<dbReference type="PANTHER" id="PTHR21310">
    <property type="entry name" value="AMINOGLYCOSIDE PHOSPHOTRANSFERASE-RELATED-RELATED"/>
    <property type="match status" value="1"/>
</dbReference>
<dbReference type="EMBL" id="BSYA01000157">
    <property type="protein sequence ID" value="GMG35071.1"/>
    <property type="molecule type" value="Genomic_DNA"/>
</dbReference>
<reference evidence="3" key="1">
    <citation type="submission" date="2023-04" db="EMBL/GenBank/DDBJ databases">
        <title>Aspergillus oryzae NBRC 4228.</title>
        <authorList>
            <person name="Ichikawa N."/>
            <person name="Sato H."/>
            <person name="Tonouchi N."/>
        </authorList>
    </citation>
    <scope>NUCLEOTIDE SEQUENCE</scope>
    <source>
        <strain evidence="3">NBRC 4228</strain>
    </source>
</reference>
<feature type="compositionally biased region" description="Polar residues" evidence="1">
    <location>
        <begin position="9"/>
        <end position="27"/>
    </location>
</feature>
<dbReference type="InterPro" id="IPR011009">
    <property type="entry name" value="Kinase-like_dom_sf"/>
</dbReference>
<evidence type="ECO:0000313" key="3">
    <source>
        <dbReference type="EMBL" id="GMG35071.1"/>
    </source>
</evidence>
<dbReference type="Pfam" id="PF01636">
    <property type="entry name" value="APH"/>
    <property type="match status" value="1"/>
</dbReference>
<gene>
    <name evidence="3" type="ORF">Aory04_001033500</name>
</gene>
<dbReference type="SUPFAM" id="SSF56112">
    <property type="entry name" value="Protein kinase-like (PK-like)"/>
    <property type="match status" value="1"/>
</dbReference>
<comment type="caution">
    <text evidence="3">The sequence shown here is derived from an EMBL/GenBank/DDBJ whole genome shotgun (WGS) entry which is preliminary data.</text>
</comment>
<evidence type="ECO:0000256" key="1">
    <source>
        <dbReference type="SAM" id="MobiDB-lite"/>
    </source>
</evidence>
<dbReference type="InterPro" id="IPR051678">
    <property type="entry name" value="AGP_Transferase"/>
</dbReference>
<evidence type="ECO:0000313" key="4">
    <source>
        <dbReference type="Proteomes" id="UP001165205"/>
    </source>
</evidence>
<dbReference type="AlphaFoldDB" id="A0AAN4YQG6"/>
<dbReference type="InterPro" id="IPR002575">
    <property type="entry name" value="Aminoglycoside_PTrfase"/>
</dbReference>